<accession>A0A3M8ASK1</accession>
<dbReference type="AlphaFoldDB" id="A0A3M8ASK1"/>
<organism evidence="1 2">
    <name type="scientific">Brevibacillus gelatini</name>
    <dbReference type="NCBI Taxonomy" id="1655277"/>
    <lineage>
        <taxon>Bacteria</taxon>
        <taxon>Bacillati</taxon>
        <taxon>Bacillota</taxon>
        <taxon>Bacilli</taxon>
        <taxon>Bacillales</taxon>
        <taxon>Paenibacillaceae</taxon>
        <taxon>Brevibacillus</taxon>
    </lineage>
</organism>
<comment type="caution">
    <text evidence="1">The sequence shown here is derived from an EMBL/GenBank/DDBJ whole genome shotgun (WGS) entry which is preliminary data.</text>
</comment>
<proteinExistence type="predicted"/>
<keyword evidence="2" id="KW-1185">Reference proteome</keyword>
<dbReference type="Gene3D" id="1.10.260.40">
    <property type="entry name" value="lambda repressor-like DNA-binding domains"/>
    <property type="match status" value="1"/>
</dbReference>
<dbReference type="OrthoDB" id="2607719at2"/>
<gene>
    <name evidence="1" type="ORF">EDM57_19720</name>
</gene>
<protein>
    <submittedName>
        <fullName evidence="1">Uncharacterized protein</fullName>
    </submittedName>
</protein>
<sequence length="216" mass="25843">MESRIVLTETQFDELAKRDVGPRIRFLRELLQSEYGDRYTSKNVALRIEVISPQALSVIERGETKDCPSKVLAAIANDFRVDINIFFDEFYKHGYRPITIPWEKRRSTQMQHRRKIGVLVYEQNHNNEIRFIFNQLSDRKVNINFIVFFTKVLYSIFQLLGLKTYTDTPEKLAKTNYHIHEKFDGTFPWIPKEIWNTHFHQMNEEALMYQETKCKE</sequence>
<name>A0A3M8ASK1_9BACL</name>
<dbReference type="SUPFAM" id="SSF47413">
    <property type="entry name" value="lambda repressor-like DNA-binding domains"/>
    <property type="match status" value="1"/>
</dbReference>
<dbReference type="GO" id="GO:0003677">
    <property type="term" value="F:DNA binding"/>
    <property type="evidence" value="ECO:0007669"/>
    <property type="project" value="InterPro"/>
</dbReference>
<dbReference type="EMBL" id="RHHS01000048">
    <property type="protein sequence ID" value="RNB53525.1"/>
    <property type="molecule type" value="Genomic_DNA"/>
</dbReference>
<reference evidence="1 2" key="1">
    <citation type="submission" date="2018-10" db="EMBL/GenBank/DDBJ databases">
        <title>Phylogenomics of Brevibacillus.</title>
        <authorList>
            <person name="Dunlap C."/>
        </authorList>
    </citation>
    <scope>NUCLEOTIDE SEQUENCE [LARGE SCALE GENOMIC DNA]</scope>
    <source>
        <strain evidence="1 2">DSM 100115</strain>
    </source>
</reference>
<evidence type="ECO:0000313" key="2">
    <source>
        <dbReference type="Proteomes" id="UP000268829"/>
    </source>
</evidence>
<dbReference type="Proteomes" id="UP000268829">
    <property type="component" value="Unassembled WGS sequence"/>
</dbReference>
<dbReference type="InterPro" id="IPR010982">
    <property type="entry name" value="Lambda_DNA-bd_dom_sf"/>
</dbReference>
<evidence type="ECO:0000313" key="1">
    <source>
        <dbReference type="EMBL" id="RNB53525.1"/>
    </source>
</evidence>
<dbReference type="RefSeq" id="WP_122906404.1">
    <property type="nucleotide sequence ID" value="NZ_RHHS01000048.1"/>
</dbReference>